<dbReference type="GO" id="GO:0004843">
    <property type="term" value="F:cysteine-type deubiquitinase activity"/>
    <property type="evidence" value="ECO:0007669"/>
    <property type="project" value="InterPro"/>
</dbReference>
<gene>
    <name evidence="2" type="ORF">scyTo_0027485</name>
</gene>
<dbReference type="GO" id="GO:0016579">
    <property type="term" value="P:protein deubiquitination"/>
    <property type="evidence" value="ECO:0007669"/>
    <property type="project" value="InterPro"/>
</dbReference>
<dbReference type="OrthoDB" id="289038at2759"/>
<dbReference type="STRING" id="75743.A0A401QNG5"/>
<evidence type="ECO:0000313" key="3">
    <source>
        <dbReference type="Proteomes" id="UP000288216"/>
    </source>
</evidence>
<feature type="domain" description="Peptidase C19 ubiquitin carboxyl-terminal hydrolase" evidence="1">
    <location>
        <begin position="14"/>
        <end position="72"/>
    </location>
</feature>
<dbReference type="InterPro" id="IPR038765">
    <property type="entry name" value="Papain-like_cys_pep_sf"/>
</dbReference>
<evidence type="ECO:0000259" key="1">
    <source>
        <dbReference type="Pfam" id="PF00443"/>
    </source>
</evidence>
<evidence type="ECO:0000313" key="2">
    <source>
        <dbReference type="EMBL" id="GCB86833.1"/>
    </source>
</evidence>
<dbReference type="Proteomes" id="UP000288216">
    <property type="component" value="Unassembled WGS sequence"/>
</dbReference>
<reference evidence="2 3" key="1">
    <citation type="journal article" date="2018" name="Nat. Ecol. Evol.">
        <title>Shark genomes provide insights into elasmobranch evolution and the origin of vertebrates.</title>
        <authorList>
            <person name="Hara Y"/>
            <person name="Yamaguchi K"/>
            <person name="Onimaru K"/>
            <person name="Kadota M"/>
            <person name="Koyanagi M"/>
            <person name="Keeley SD"/>
            <person name="Tatsumi K"/>
            <person name="Tanaka K"/>
            <person name="Motone F"/>
            <person name="Kageyama Y"/>
            <person name="Nozu R"/>
            <person name="Adachi N"/>
            <person name="Nishimura O"/>
            <person name="Nakagawa R"/>
            <person name="Tanegashima C"/>
            <person name="Kiyatake I"/>
            <person name="Matsumoto R"/>
            <person name="Murakumo K"/>
            <person name="Nishida K"/>
            <person name="Terakita A"/>
            <person name="Kuratani S"/>
            <person name="Sato K"/>
            <person name="Hyodo S Kuraku.S."/>
        </authorList>
    </citation>
    <scope>NUCLEOTIDE SEQUENCE [LARGE SCALE GENOMIC DNA]</scope>
</reference>
<dbReference type="Pfam" id="PF00443">
    <property type="entry name" value="UCH"/>
    <property type="match status" value="1"/>
</dbReference>
<dbReference type="SUPFAM" id="SSF54001">
    <property type="entry name" value="Cysteine proteinases"/>
    <property type="match status" value="1"/>
</dbReference>
<dbReference type="AlphaFoldDB" id="A0A401QNG5"/>
<dbReference type="Gene3D" id="3.90.70.10">
    <property type="entry name" value="Cysteine proteinases"/>
    <property type="match status" value="1"/>
</dbReference>
<dbReference type="EMBL" id="BFAA01349498">
    <property type="protein sequence ID" value="GCB86833.1"/>
    <property type="molecule type" value="Genomic_DNA"/>
</dbReference>
<accession>A0A401QNG5</accession>
<keyword evidence="3" id="KW-1185">Reference proteome</keyword>
<protein>
    <recommendedName>
        <fullName evidence="1">Peptidase C19 ubiquitin carboxyl-terminal hydrolase domain-containing protein</fullName>
    </recommendedName>
</protein>
<sequence length="73" mass="8957">MYNSLHTYLFCPQIFKLWNKELYVREQQDAYEFFTSLIDQLDEHLKKLGREQFFKNTFQGIFSDQKICKDCPH</sequence>
<proteinExistence type="predicted"/>
<name>A0A401QNG5_SCYTO</name>
<feature type="non-terminal residue" evidence="2">
    <location>
        <position position="73"/>
    </location>
</feature>
<organism evidence="2 3">
    <name type="scientific">Scyliorhinus torazame</name>
    <name type="common">Cloudy catshark</name>
    <name type="synonym">Catulus torazame</name>
    <dbReference type="NCBI Taxonomy" id="75743"/>
    <lineage>
        <taxon>Eukaryota</taxon>
        <taxon>Metazoa</taxon>
        <taxon>Chordata</taxon>
        <taxon>Craniata</taxon>
        <taxon>Vertebrata</taxon>
        <taxon>Chondrichthyes</taxon>
        <taxon>Elasmobranchii</taxon>
        <taxon>Galeomorphii</taxon>
        <taxon>Galeoidea</taxon>
        <taxon>Carcharhiniformes</taxon>
        <taxon>Scyliorhinidae</taxon>
        <taxon>Scyliorhinus</taxon>
    </lineage>
</organism>
<dbReference type="InterPro" id="IPR001394">
    <property type="entry name" value="Peptidase_C19_UCH"/>
</dbReference>
<comment type="caution">
    <text evidence="2">The sequence shown here is derived from an EMBL/GenBank/DDBJ whole genome shotgun (WGS) entry which is preliminary data.</text>
</comment>